<evidence type="ECO:0000313" key="1">
    <source>
        <dbReference type="EMBL" id="KAJ1881821.1"/>
    </source>
</evidence>
<proteinExistence type="predicted"/>
<evidence type="ECO:0000313" key="2">
    <source>
        <dbReference type="Proteomes" id="UP001150581"/>
    </source>
</evidence>
<name>A0ACC1I465_9FUNG</name>
<gene>
    <name evidence="1" type="ORF">LPJ66_011255</name>
</gene>
<protein>
    <submittedName>
        <fullName evidence="1">Uncharacterized protein</fullName>
    </submittedName>
</protein>
<feature type="non-terminal residue" evidence="1">
    <location>
        <position position="350"/>
    </location>
</feature>
<dbReference type="EMBL" id="JANBPG010003323">
    <property type="protein sequence ID" value="KAJ1881821.1"/>
    <property type="molecule type" value="Genomic_DNA"/>
</dbReference>
<accession>A0ACC1I465</accession>
<keyword evidence="2" id="KW-1185">Reference proteome</keyword>
<sequence length="350" mass="37428">MSGQVAKSSLVEYTAPPTVSYSVVVGIAMVAQATHGLGSENEEQSVATDCTASISDGIDISDGISIRNSISDSSSLADGLALDTYATVSVNTFLHAASSSIASLHVPTGRPNKSANVTASTIQQEIAHISPDDMAQGIANLSFRRLSRVLPGIAMCASNITILNLSNNVLGTLPDEIGYLRRLQILDVSSNQIESLPPTIAYCRELRAIYASYNRLSTLPSAVRHLHALEKVDLYDNRIKCVPVCLHNLPSLEILDLSLNPIKCLASRMFIQGGIAALNRPKMLKLVLDGCPLRRDLHGNCPDNSNLGSGKPAQSAFPSLVETIVCKMANTNAEYPHELPDHLRACLDSL</sequence>
<reference evidence="1" key="1">
    <citation type="submission" date="2022-07" db="EMBL/GenBank/DDBJ databases">
        <title>Phylogenomic reconstructions and comparative analyses of Kickxellomycotina fungi.</title>
        <authorList>
            <person name="Reynolds N.K."/>
            <person name="Stajich J.E."/>
            <person name="Barry K."/>
            <person name="Grigoriev I.V."/>
            <person name="Crous P."/>
            <person name="Smith M.E."/>
        </authorList>
    </citation>
    <scope>NUCLEOTIDE SEQUENCE</scope>
    <source>
        <strain evidence="1">Benny 63K</strain>
    </source>
</reference>
<comment type="caution">
    <text evidence="1">The sequence shown here is derived from an EMBL/GenBank/DDBJ whole genome shotgun (WGS) entry which is preliminary data.</text>
</comment>
<organism evidence="1 2">
    <name type="scientific">Kickxella alabastrina</name>
    <dbReference type="NCBI Taxonomy" id="61397"/>
    <lineage>
        <taxon>Eukaryota</taxon>
        <taxon>Fungi</taxon>
        <taxon>Fungi incertae sedis</taxon>
        <taxon>Zoopagomycota</taxon>
        <taxon>Kickxellomycotina</taxon>
        <taxon>Kickxellomycetes</taxon>
        <taxon>Kickxellales</taxon>
        <taxon>Kickxellaceae</taxon>
        <taxon>Kickxella</taxon>
    </lineage>
</organism>
<dbReference type="Proteomes" id="UP001150581">
    <property type="component" value="Unassembled WGS sequence"/>
</dbReference>